<evidence type="ECO:0000313" key="4">
    <source>
        <dbReference type="Proteomes" id="UP000240608"/>
    </source>
</evidence>
<evidence type="ECO:0000259" key="2">
    <source>
        <dbReference type="Pfam" id="PF01408"/>
    </source>
</evidence>
<dbReference type="Gene3D" id="3.40.50.720">
    <property type="entry name" value="NAD(P)-binding Rossmann-like Domain"/>
    <property type="match status" value="1"/>
</dbReference>
<evidence type="ECO:0000256" key="1">
    <source>
        <dbReference type="ARBA" id="ARBA00023002"/>
    </source>
</evidence>
<keyword evidence="1" id="KW-0560">Oxidoreductase</keyword>
<sequence length="164" mass="18093">MNNLISTRNRVVNKKLSLGFMGIGWIGRNRMKVLLEDGHSEASVIFEPFQQNADEALKLAPKAQLLQNSVDFYEHPEVNGVVIATPSALHASQSINALLAGKAVFCQKPLGCTAKEVRQVINASKQVDKYLAVDLSYRFTEAFQAVFNTIQRGEIGEVYAVNLV</sequence>
<dbReference type="Proteomes" id="UP000240608">
    <property type="component" value="Unassembled WGS sequence"/>
</dbReference>
<feature type="non-terminal residue" evidence="3">
    <location>
        <position position="164"/>
    </location>
</feature>
<gene>
    <name evidence="3" type="ORF">C9994_16345</name>
</gene>
<dbReference type="PANTHER" id="PTHR43818">
    <property type="entry name" value="BCDNA.GH03377"/>
    <property type="match status" value="1"/>
</dbReference>
<feature type="domain" description="Gfo/Idh/MocA-like oxidoreductase N-terminal" evidence="2">
    <location>
        <begin position="18"/>
        <end position="134"/>
    </location>
</feature>
<dbReference type="InterPro" id="IPR050463">
    <property type="entry name" value="Gfo/Idh/MocA_oxidrdct_glycsds"/>
</dbReference>
<dbReference type="Pfam" id="PF01408">
    <property type="entry name" value="GFO_IDH_MocA"/>
    <property type="match status" value="1"/>
</dbReference>
<dbReference type="InterPro" id="IPR036291">
    <property type="entry name" value="NAD(P)-bd_dom_sf"/>
</dbReference>
<evidence type="ECO:0000313" key="3">
    <source>
        <dbReference type="EMBL" id="PTB90987.1"/>
    </source>
</evidence>
<protein>
    <submittedName>
        <fullName evidence="3">Oxidoreductase</fullName>
    </submittedName>
</protein>
<accession>A0A2T4DB65</accession>
<dbReference type="GO" id="GO:0016491">
    <property type="term" value="F:oxidoreductase activity"/>
    <property type="evidence" value="ECO:0007669"/>
    <property type="project" value="UniProtKB-KW"/>
</dbReference>
<name>A0A2T4DB65_9BACT</name>
<proteinExistence type="predicted"/>
<reference evidence="3 4" key="1">
    <citation type="submission" date="2018-03" db="EMBL/GenBank/DDBJ databases">
        <title>Cross-interface Injection: A General Nanoliter Liquid Handling Method Applied to Single Cells Genome Amplification Automated Nanoliter Liquid Handling Applied to Single Cell Multiple Displacement Amplification.</title>
        <authorList>
            <person name="Yun J."/>
            <person name="Xu P."/>
            <person name="Xu J."/>
            <person name="Dai X."/>
            <person name="Wang Y."/>
            <person name="Zheng X."/>
            <person name="Cao C."/>
            <person name="Yi Q."/>
            <person name="Zhu Y."/>
            <person name="Wang L."/>
            <person name="Dong Z."/>
            <person name="Huang Y."/>
            <person name="Huang L."/>
            <person name="Du W."/>
        </authorList>
    </citation>
    <scope>NUCLEOTIDE SEQUENCE [LARGE SCALE GENOMIC DNA]</scope>
    <source>
        <strain evidence="3 4">Z-D1-2</strain>
    </source>
</reference>
<dbReference type="InterPro" id="IPR000683">
    <property type="entry name" value="Gfo/Idh/MocA-like_OxRdtase_N"/>
</dbReference>
<dbReference type="SUPFAM" id="SSF51735">
    <property type="entry name" value="NAD(P)-binding Rossmann-fold domains"/>
    <property type="match status" value="1"/>
</dbReference>
<comment type="caution">
    <text evidence="3">The sequence shown here is derived from an EMBL/GenBank/DDBJ whole genome shotgun (WGS) entry which is preliminary data.</text>
</comment>
<dbReference type="EMBL" id="PYVU01000500">
    <property type="protein sequence ID" value="PTB90987.1"/>
    <property type="molecule type" value="Genomic_DNA"/>
</dbReference>
<dbReference type="AlphaFoldDB" id="A0A2T4DB65"/>
<organism evidence="3 4">
    <name type="scientific">Marivirga lumbricoides</name>
    <dbReference type="NCBI Taxonomy" id="1046115"/>
    <lineage>
        <taxon>Bacteria</taxon>
        <taxon>Pseudomonadati</taxon>
        <taxon>Bacteroidota</taxon>
        <taxon>Cytophagia</taxon>
        <taxon>Cytophagales</taxon>
        <taxon>Marivirgaceae</taxon>
        <taxon>Marivirga</taxon>
    </lineage>
</organism>
<dbReference type="GO" id="GO:0000166">
    <property type="term" value="F:nucleotide binding"/>
    <property type="evidence" value="ECO:0007669"/>
    <property type="project" value="InterPro"/>
</dbReference>
<dbReference type="PANTHER" id="PTHR43818:SF11">
    <property type="entry name" value="BCDNA.GH03377"/>
    <property type="match status" value="1"/>
</dbReference>